<name>A0A7Z0QS14_9GAMM</name>
<dbReference type="AlphaFoldDB" id="A0A7Z0QS14"/>
<organism evidence="2 3">
    <name type="scientific">Luteimonas deserti</name>
    <dbReference type="NCBI Taxonomy" id="2752306"/>
    <lineage>
        <taxon>Bacteria</taxon>
        <taxon>Pseudomonadati</taxon>
        <taxon>Pseudomonadota</taxon>
        <taxon>Gammaproteobacteria</taxon>
        <taxon>Lysobacterales</taxon>
        <taxon>Lysobacteraceae</taxon>
        <taxon>Luteimonas</taxon>
    </lineage>
</organism>
<keyword evidence="1" id="KW-0472">Membrane</keyword>
<evidence type="ECO:0000313" key="2">
    <source>
        <dbReference type="EMBL" id="NYZ62730.1"/>
    </source>
</evidence>
<accession>A0A7Z0QS14</accession>
<gene>
    <name evidence="2" type="primary">pilV</name>
    <name evidence="2" type="ORF">H0E82_08130</name>
</gene>
<dbReference type="RefSeq" id="WP_180544961.1">
    <property type="nucleotide sequence ID" value="NZ_JACCJZ010000015.1"/>
</dbReference>
<dbReference type="Proteomes" id="UP000589896">
    <property type="component" value="Unassembled WGS sequence"/>
</dbReference>
<proteinExistence type="predicted"/>
<dbReference type="EMBL" id="JACCJZ010000015">
    <property type="protein sequence ID" value="NYZ62730.1"/>
    <property type="molecule type" value="Genomic_DNA"/>
</dbReference>
<dbReference type="Pfam" id="PF07963">
    <property type="entry name" value="N_methyl"/>
    <property type="match status" value="1"/>
</dbReference>
<dbReference type="InterPro" id="IPR013362">
    <property type="entry name" value="Pilus_4_PilV"/>
</dbReference>
<evidence type="ECO:0000313" key="3">
    <source>
        <dbReference type="Proteomes" id="UP000589896"/>
    </source>
</evidence>
<comment type="caution">
    <text evidence="2">The sequence shown here is derived from an EMBL/GenBank/DDBJ whole genome shotgun (WGS) entry which is preliminary data.</text>
</comment>
<dbReference type="InterPro" id="IPR012902">
    <property type="entry name" value="N_methyl_site"/>
</dbReference>
<keyword evidence="1" id="KW-1133">Transmembrane helix</keyword>
<reference evidence="2 3" key="1">
    <citation type="submission" date="2020-07" db="EMBL/GenBank/DDBJ databases">
        <title>isolation of Luteimonas sp. SJ-16.</title>
        <authorList>
            <person name="Huang X.-X."/>
            <person name="Xu L."/>
            <person name="Sun J.-Q."/>
        </authorList>
    </citation>
    <scope>NUCLEOTIDE SEQUENCE [LARGE SCALE GENOMIC DNA]</scope>
    <source>
        <strain evidence="2 3">SJ-16</strain>
    </source>
</reference>
<evidence type="ECO:0000256" key="1">
    <source>
        <dbReference type="SAM" id="Phobius"/>
    </source>
</evidence>
<keyword evidence="1" id="KW-0812">Transmembrane</keyword>
<keyword evidence="3" id="KW-1185">Reference proteome</keyword>
<protein>
    <submittedName>
        <fullName evidence="2">Type IV pilus modification protein PilV</fullName>
    </submittedName>
</protein>
<dbReference type="NCBIfam" id="TIGR02523">
    <property type="entry name" value="type_IV_pilV"/>
    <property type="match status" value="1"/>
</dbReference>
<feature type="transmembrane region" description="Helical" evidence="1">
    <location>
        <begin position="21"/>
        <end position="38"/>
    </location>
</feature>
<dbReference type="NCBIfam" id="TIGR02532">
    <property type="entry name" value="IV_pilin_GFxxxE"/>
    <property type="match status" value="1"/>
</dbReference>
<sequence>MSHARLRLPPGRQRGFSMIEVLIAIVVLAIGLLGFALLQTTNLRYTQSANNRTLATNLAYSLLDQMRTNRLSAAKYTAAGFTANSLTRATACAPVTGTDAVAQGIGNWRCQAINALGPTTAATVTYSATGVATVQLTWGERSATANESQSTFTASTQL</sequence>